<keyword evidence="10" id="KW-0594">Phospholipid biosynthesis</keyword>
<dbReference type="Pfam" id="PF13091">
    <property type="entry name" value="PLDc_2"/>
    <property type="match status" value="2"/>
</dbReference>
<evidence type="ECO:0000256" key="6">
    <source>
        <dbReference type="ARBA" id="ARBA00022737"/>
    </source>
</evidence>
<evidence type="ECO:0000256" key="8">
    <source>
        <dbReference type="ARBA" id="ARBA00023098"/>
    </source>
</evidence>
<dbReference type="NCBIfam" id="TIGR04265">
    <property type="entry name" value="bac_cardiolipin"/>
    <property type="match status" value="1"/>
</dbReference>
<dbReference type="InterPro" id="IPR022924">
    <property type="entry name" value="Cardiolipin_synthase"/>
</dbReference>
<dbReference type="InterPro" id="IPR001736">
    <property type="entry name" value="PLipase_D/transphosphatidylase"/>
</dbReference>
<dbReference type="SMART" id="SM00155">
    <property type="entry name" value="PLDc"/>
    <property type="match status" value="2"/>
</dbReference>
<dbReference type="Gene3D" id="3.30.870.10">
    <property type="entry name" value="Endonuclease Chain A"/>
    <property type="match status" value="2"/>
</dbReference>
<dbReference type="CDD" id="cd09161">
    <property type="entry name" value="PLDc_PaCLS_like_2"/>
    <property type="match status" value="1"/>
</dbReference>
<keyword evidence="17" id="KW-1185">Reference proteome</keyword>
<dbReference type="GO" id="GO:0032049">
    <property type="term" value="P:cardiolipin biosynthetic process"/>
    <property type="evidence" value="ECO:0007669"/>
    <property type="project" value="UniProtKB-UniRule"/>
</dbReference>
<comment type="subcellular location">
    <subcellularLocation>
        <location evidence="1">Cell membrane</location>
    </subcellularLocation>
</comment>
<evidence type="ECO:0000256" key="14">
    <source>
        <dbReference type="SAM" id="Phobius"/>
    </source>
</evidence>
<dbReference type="SUPFAM" id="SSF56024">
    <property type="entry name" value="Phospholipase D/nuclease"/>
    <property type="match status" value="2"/>
</dbReference>
<keyword evidence="7 14" id="KW-1133">Transmembrane helix</keyword>
<organism evidence="16 17">
    <name type="scientific">Rhodopirellula sallentina SM41</name>
    <dbReference type="NCBI Taxonomy" id="1263870"/>
    <lineage>
        <taxon>Bacteria</taxon>
        <taxon>Pseudomonadati</taxon>
        <taxon>Planctomycetota</taxon>
        <taxon>Planctomycetia</taxon>
        <taxon>Pirellulales</taxon>
        <taxon>Pirellulaceae</taxon>
        <taxon>Rhodopirellula</taxon>
    </lineage>
</organism>
<dbReference type="EMBL" id="ANOH01000317">
    <property type="protein sequence ID" value="EMI53951.1"/>
    <property type="molecule type" value="Genomic_DNA"/>
</dbReference>
<evidence type="ECO:0000256" key="12">
    <source>
        <dbReference type="NCBIfam" id="TIGR04265"/>
    </source>
</evidence>
<keyword evidence="11" id="KW-1208">Phospholipid metabolism</keyword>
<proteinExistence type="predicted"/>
<keyword evidence="6" id="KW-0677">Repeat</keyword>
<evidence type="ECO:0000256" key="13">
    <source>
        <dbReference type="SAM" id="MobiDB-lite"/>
    </source>
</evidence>
<evidence type="ECO:0000256" key="5">
    <source>
        <dbReference type="ARBA" id="ARBA00022692"/>
    </source>
</evidence>
<evidence type="ECO:0000256" key="3">
    <source>
        <dbReference type="ARBA" id="ARBA00022516"/>
    </source>
</evidence>
<keyword evidence="3" id="KW-0444">Lipid biosynthesis</keyword>
<evidence type="ECO:0000256" key="7">
    <source>
        <dbReference type="ARBA" id="ARBA00022989"/>
    </source>
</evidence>
<dbReference type="CDD" id="cd09155">
    <property type="entry name" value="PLDc_PaCLS_like_1"/>
    <property type="match status" value="1"/>
</dbReference>
<dbReference type="PROSITE" id="PS50035">
    <property type="entry name" value="PLD"/>
    <property type="match status" value="2"/>
</dbReference>
<dbReference type="EC" id="2.7.8.-" evidence="12"/>
<dbReference type="AlphaFoldDB" id="M5U7V5"/>
<evidence type="ECO:0000313" key="16">
    <source>
        <dbReference type="EMBL" id="EMI53951.1"/>
    </source>
</evidence>
<feature type="region of interest" description="Disordered" evidence="13">
    <location>
        <begin position="1"/>
        <end position="21"/>
    </location>
</feature>
<dbReference type="PATRIC" id="fig|1263870.3.peg.4881"/>
<name>M5U7V5_9BACT</name>
<evidence type="ECO:0000313" key="17">
    <source>
        <dbReference type="Proteomes" id="UP000011885"/>
    </source>
</evidence>
<evidence type="ECO:0000256" key="9">
    <source>
        <dbReference type="ARBA" id="ARBA00023136"/>
    </source>
</evidence>
<evidence type="ECO:0000256" key="2">
    <source>
        <dbReference type="ARBA" id="ARBA00022475"/>
    </source>
</evidence>
<reference evidence="16 17" key="1">
    <citation type="journal article" date="2013" name="Mar. Genomics">
        <title>Expression of sulfatases in Rhodopirellula baltica and the diversity of sulfatases in the genus Rhodopirellula.</title>
        <authorList>
            <person name="Wegner C.E."/>
            <person name="Richter-Heitmann T."/>
            <person name="Klindworth A."/>
            <person name="Klockow C."/>
            <person name="Richter M."/>
            <person name="Achstetter T."/>
            <person name="Glockner F.O."/>
            <person name="Harder J."/>
        </authorList>
    </citation>
    <scope>NUCLEOTIDE SEQUENCE [LARGE SCALE GENOMIC DNA]</scope>
    <source>
        <strain evidence="16 17">SM41</strain>
    </source>
</reference>
<keyword evidence="2" id="KW-1003">Cell membrane</keyword>
<comment type="caution">
    <text evidence="16">The sequence shown here is derived from an EMBL/GenBank/DDBJ whole genome shotgun (WGS) entry which is preliminary data.</text>
</comment>
<keyword evidence="4" id="KW-0808">Transferase</keyword>
<evidence type="ECO:0000259" key="15">
    <source>
        <dbReference type="PROSITE" id="PS50035"/>
    </source>
</evidence>
<dbReference type="OrthoDB" id="9762009at2"/>
<evidence type="ECO:0000256" key="1">
    <source>
        <dbReference type="ARBA" id="ARBA00004236"/>
    </source>
</evidence>
<dbReference type="Proteomes" id="UP000011885">
    <property type="component" value="Unassembled WGS sequence"/>
</dbReference>
<keyword evidence="9 14" id="KW-0472">Membrane</keyword>
<evidence type="ECO:0000256" key="10">
    <source>
        <dbReference type="ARBA" id="ARBA00023209"/>
    </source>
</evidence>
<dbReference type="FunFam" id="3.30.870.10:FF:000014">
    <property type="entry name" value="Cardiolipin synthase"/>
    <property type="match status" value="1"/>
</dbReference>
<evidence type="ECO:0000256" key="4">
    <source>
        <dbReference type="ARBA" id="ARBA00022679"/>
    </source>
</evidence>
<dbReference type="RefSeq" id="WP_008683622.1">
    <property type="nucleotide sequence ID" value="NZ_ANOH01000317.1"/>
</dbReference>
<feature type="compositionally biased region" description="Polar residues" evidence="13">
    <location>
        <begin position="9"/>
        <end position="20"/>
    </location>
</feature>
<feature type="domain" description="PLD phosphodiesterase" evidence="15">
    <location>
        <begin position="239"/>
        <end position="266"/>
    </location>
</feature>
<accession>M5U7V5</accession>
<sequence length="501" mass="56523">MFKRRKALSGSSDEPNTPAQPRSKRRRFWILFVVVMHILGALTSIQAVMSTRTSQGAVAWAVSLNTLPYVAVPAYWGLGQSKFDGYDLLRRSEHLANSEMAIRTRRELEEDNLLLVPQSGFEESESRLLNKLTQLPITTGNTAKLLIDGQATFDAILDNIDQAKSYVLFQFYILRDDELGQRCKEAFLKKAAQGVQVLVLYDELGSKDLSAEYINELRDGGVEIYPFNTTQGKGNRFRLNFRNHRKIVVIDGEVAFVGGHNVGDEYLGKHPTLTPWRDTHVELRGPVVLCVQTPFAEDWNWATGSLPDLNWEPKREEGGEVVAACLPTGPADTLETGTLFFLHAINSAKDRLWIVSPYFIPDEQLMSALQLAALRGVDVRILIPQNPDHLHVYLSGISYLEEAKEAGIEIYRYQPGFLHQKVWLIDDSVSLIGTANLDNRSMRLNFEVSMLMIDRVFASEVETMLEADFAKSQLATVAEYTERSLPFRFLVRVCRLLAPVQ</sequence>
<gene>
    <name evidence="16" type="ORF">RSSM_04616</name>
</gene>
<feature type="domain" description="PLD phosphodiesterase" evidence="15">
    <location>
        <begin position="414"/>
        <end position="441"/>
    </location>
</feature>
<dbReference type="PANTHER" id="PTHR21248:SF22">
    <property type="entry name" value="PHOSPHOLIPASE D"/>
    <property type="match status" value="1"/>
</dbReference>
<evidence type="ECO:0000256" key="11">
    <source>
        <dbReference type="ARBA" id="ARBA00023264"/>
    </source>
</evidence>
<feature type="transmembrane region" description="Helical" evidence="14">
    <location>
        <begin position="28"/>
        <end position="49"/>
    </location>
</feature>
<keyword evidence="5 14" id="KW-0812">Transmembrane</keyword>
<dbReference type="GO" id="GO:0008808">
    <property type="term" value="F:cardiolipin synthase activity"/>
    <property type="evidence" value="ECO:0007669"/>
    <property type="project" value="UniProtKB-UniRule"/>
</dbReference>
<keyword evidence="8" id="KW-0443">Lipid metabolism</keyword>
<dbReference type="PANTHER" id="PTHR21248">
    <property type="entry name" value="CARDIOLIPIN SYNTHASE"/>
    <property type="match status" value="1"/>
</dbReference>
<dbReference type="InterPro" id="IPR025202">
    <property type="entry name" value="PLD-like_dom"/>
</dbReference>
<protein>
    <recommendedName>
        <fullName evidence="12">Cardiolipin synthase</fullName>
        <ecNumber evidence="12">2.7.8.-</ecNumber>
    </recommendedName>
</protein>
<dbReference type="GO" id="GO:0005886">
    <property type="term" value="C:plasma membrane"/>
    <property type="evidence" value="ECO:0007669"/>
    <property type="project" value="UniProtKB-SubCell"/>
</dbReference>